<dbReference type="EMBL" id="MK500570">
    <property type="protein sequence ID" value="QBK92246.1"/>
    <property type="molecule type" value="Genomic_DNA"/>
</dbReference>
<dbReference type="GO" id="GO:0016020">
    <property type="term" value="C:membrane"/>
    <property type="evidence" value="ECO:0007669"/>
    <property type="project" value="TreeGrafter"/>
</dbReference>
<evidence type="ECO:0000256" key="2">
    <source>
        <dbReference type="ARBA" id="ARBA00022741"/>
    </source>
</evidence>
<name>A0A481Z9G1_9VIRU</name>
<dbReference type="GO" id="GO:0004674">
    <property type="term" value="F:protein serine/threonine kinase activity"/>
    <property type="evidence" value="ECO:0007669"/>
    <property type="project" value="UniProtKB-KW"/>
</dbReference>
<dbReference type="Pfam" id="PF00069">
    <property type="entry name" value="Pkinase"/>
    <property type="match status" value="1"/>
</dbReference>
<dbReference type="InterPro" id="IPR008271">
    <property type="entry name" value="Ser/Thr_kinase_AS"/>
</dbReference>
<evidence type="ECO:0000256" key="4">
    <source>
        <dbReference type="ARBA" id="ARBA00022840"/>
    </source>
</evidence>
<dbReference type="GO" id="GO:0005524">
    <property type="term" value="F:ATP binding"/>
    <property type="evidence" value="ECO:0007669"/>
    <property type="project" value="UniProtKB-UniRule"/>
</dbReference>
<dbReference type="InterPro" id="IPR011009">
    <property type="entry name" value="Kinase-like_dom_sf"/>
</dbReference>
<dbReference type="SMART" id="SM00220">
    <property type="entry name" value="S_TKc"/>
    <property type="match status" value="1"/>
</dbReference>
<dbReference type="SUPFAM" id="SSF56112">
    <property type="entry name" value="Protein kinase-like (PK-like)"/>
    <property type="match status" value="1"/>
</dbReference>
<gene>
    <name evidence="7" type="ORF">LCPAC304_05930</name>
</gene>
<evidence type="ECO:0000256" key="1">
    <source>
        <dbReference type="ARBA" id="ARBA00022679"/>
    </source>
</evidence>
<sequence length="356" mass="40880">MEDFTGYVLHQYYLQKKLGEGHFGAVYEAMDMFTGVSYAIKLMKVNKQSKQSYLHEVASHIILSKYPDCNKYVLCLYNYGEYNIREPRAREFVEAALEMGFGARRRVPANRLYMVSELMDGDLEALIQHITEEDIAVDPRTYAFIALQLLRGLRYIHDRDMAHRDIKLGNVLYKLTFPLDKTVTLKDCLEDFDCALIHLEIKYGDLGFTCTDQGHRERLSQFSGKDVLLCTTRGSPLYFSPELMRAEMNDDPTIFLAVGETADLWALAVTLWQLFYLERPPYLAHVDEDFQLLKRALMLLTQPSMDRMLRSHRLTTKIRDPAIAKALTTVFRGLFGIRAMTRMKAATGAEIVAAVL</sequence>
<keyword evidence="3 7" id="KW-0418">Kinase</keyword>
<keyword evidence="7" id="KW-0723">Serine/threonine-protein kinase</keyword>
<proteinExistence type="predicted"/>
<feature type="binding site" evidence="5">
    <location>
        <position position="41"/>
    </location>
    <ligand>
        <name>ATP</name>
        <dbReference type="ChEBI" id="CHEBI:30616"/>
    </ligand>
</feature>
<reference evidence="7" key="1">
    <citation type="journal article" date="2019" name="MBio">
        <title>Virus Genomes from Deep Sea Sediments Expand the Ocean Megavirome and Support Independent Origins of Viral Gigantism.</title>
        <authorList>
            <person name="Backstrom D."/>
            <person name="Yutin N."/>
            <person name="Jorgensen S.L."/>
            <person name="Dharamshi J."/>
            <person name="Homa F."/>
            <person name="Zaremba-Niedwiedzka K."/>
            <person name="Spang A."/>
            <person name="Wolf Y.I."/>
            <person name="Koonin E.V."/>
            <person name="Ettema T.J."/>
        </authorList>
    </citation>
    <scope>NUCLEOTIDE SEQUENCE</scope>
</reference>
<dbReference type="InterPro" id="IPR045269">
    <property type="entry name" value="Atg1-like"/>
</dbReference>
<dbReference type="Gene3D" id="3.30.200.20">
    <property type="entry name" value="Phosphorylase Kinase, domain 1"/>
    <property type="match status" value="1"/>
</dbReference>
<dbReference type="PANTHER" id="PTHR24348:SF22">
    <property type="entry name" value="NON-SPECIFIC SERINE_THREONINE PROTEIN KINASE"/>
    <property type="match status" value="1"/>
</dbReference>
<protein>
    <submittedName>
        <fullName evidence="7">Putative serine/threonine protein kinase</fullName>
    </submittedName>
</protein>
<organism evidence="7">
    <name type="scientific">Pithovirus LCPAC304</name>
    <dbReference type="NCBI Taxonomy" id="2506594"/>
    <lineage>
        <taxon>Viruses</taxon>
        <taxon>Pithoviruses</taxon>
    </lineage>
</organism>
<dbReference type="PROSITE" id="PS00107">
    <property type="entry name" value="PROTEIN_KINASE_ATP"/>
    <property type="match status" value="1"/>
</dbReference>
<keyword evidence="2 5" id="KW-0547">Nucleotide-binding</keyword>
<dbReference type="PROSITE" id="PS50011">
    <property type="entry name" value="PROTEIN_KINASE_DOM"/>
    <property type="match status" value="1"/>
</dbReference>
<dbReference type="PROSITE" id="PS00108">
    <property type="entry name" value="PROTEIN_KINASE_ST"/>
    <property type="match status" value="1"/>
</dbReference>
<keyword evidence="1" id="KW-0808">Transferase</keyword>
<accession>A0A481Z9G1</accession>
<feature type="domain" description="Protein kinase" evidence="6">
    <location>
        <begin position="12"/>
        <end position="356"/>
    </location>
</feature>
<dbReference type="InterPro" id="IPR000719">
    <property type="entry name" value="Prot_kinase_dom"/>
</dbReference>
<dbReference type="PANTHER" id="PTHR24348">
    <property type="entry name" value="SERINE/THREONINE-PROTEIN KINASE UNC-51-RELATED"/>
    <property type="match status" value="1"/>
</dbReference>
<evidence type="ECO:0000256" key="3">
    <source>
        <dbReference type="ARBA" id="ARBA00022777"/>
    </source>
</evidence>
<evidence type="ECO:0000256" key="5">
    <source>
        <dbReference type="PROSITE-ProRule" id="PRU10141"/>
    </source>
</evidence>
<keyword evidence="4 5" id="KW-0067">ATP-binding</keyword>
<dbReference type="InterPro" id="IPR017441">
    <property type="entry name" value="Protein_kinase_ATP_BS"/>
</dbReference>
<dbReference type="Gene3D" id="1.10.510.10">
    <property type="entry name" value="Transferase(Phosphotransferase) domain 1"/>
    <property type="match status" value="1"/>
</dbReference>
<evidence type="ECO:0000313" key="7">
    <source>
        <dbReference type="EMBL" id="QBK92246.1"/>
    </source>
</evidence>
<evidence type="ECO:0000259" key="6">
    <source>
        <dbReference type="PROSITE" id="PS50011"/>
    </source>
</evidence>